<keyword evidence="2 3" id="KW-0040">ANK repeat</keyword>
<protein>
    <submittedName>
        <fullName evidence="5">Uncharacterized protein</fullName>
    </submittedName>
</protein>
<feature type="compositionally biased region" description="Acidic residues" evidence="4">
    <location>
        <begin position="650"/>
        <end position="660"/>
    </location>
</feature>
<dbReference type="PANTHER" id="PTHR24171">
    <property type="entry name" value="ANKYRIN REPEAT DOMAIN-CONTAINING PROTEIN 39-RELATED"/>
    <property type="match status" value="1"/>
</dbReference>
<gene>
    <name evidence="5" type="ORF">MCOR_17453</name>
</gene>
<dbReference type="Gene3D" id="1.25.40.20">
    <property type="entry name" value="Ankyrin repeat-containing domain"/>
    <property type="match status" value="1"/>
</dbReference>
<feature type="region of interest" description="Disordered" evidence="4">
    <location>
        <begin position="641"/>
        <end position="673"/>
    </location>
</feature>
<dbReference type="AlphaFoldDB" id="A0A6J8BDC0"/>
<dbReference type="Gene3D" id="2.60.220.30">
    <property type="match status" value="1"/>
</dbReference>
<feature type="compositionally biased region" description="Polar residues" evidence="4">
    <location>
        <begin position="664"/>
        <end position="673"/>
    </location>
</feature>
<dbReference type="PROSITE" id="PS50088">
    <property type="entry name" value="ANK_REPEAT"/>
    <property type="match status" value="3"/>
</dbReference>
<dbReference type="EMBL" id="CACVKT020003076">
    <property type="protein sequence ID" value="CAC5381603.1"/>
    <property type="molecule type" value="Genomic_DNA"/>
</dbReference>
<dbReference type="Pfam" id="PF00023">
    <property type="entry name" value="Ank"/>
    <property type="match status" value="1"/>
</dbReference>
<name>A0A6J8BDC0_MYTCO</name>
<keyword evidence="6" id="KW-1185">Reference proteome</keyword>
<dbReference type="InterPro" id="IPR002110">
    <property type="entry name" value="Ankyrin_rpt"/>
</dbReference>
<dbReference type="SMART" id="SM00248">
    <property type="entry name" value="ANK"/>
    <property type="match status" value="3"/>
</dbReference>
<proteinExistence type="predicted"/>
<keyword evidence="1" id="KW-0677">Repeat</keyword>
<accession>A0A6J8BDC0</accession>
<evidence type="ECO:0000256" key="1">
    <source>
        <dbReference type="ARBA" id="ARBA00022737"/>
    </source>
</evidence>
<evidence type="ECO:0000313" key="5">
    <source>
        <dbReference type="EMBL" id="CAC5381603.1"/>
    </source>
</evidence>
<dbReference type="SUPFAM" id="SSF48403">
    <property type="entry name" value="Ankyrin repeat"/>
    <property type="match status" value="1"/>
</dbReference>
<evidence type="ECO:0000256" key="2">
    <source>
        <dbReference type="ARBA" id="ARBA00023043"/>
    </source>
</evidence>
<dbReference type="PANTHER" id="PTHR24171:SF9">
    <property type="entry name" value="ANKYRIN REPEAT DOMAIN-CONTAINING PROTEIN 39"/>
    <property type="match status" value="1"/>
</dbReference>
<evidence type="ECO:0000256" key="4">
    <source>
        <dbReference type="SAM" id="MobiDB-lite"/>
    </source>
</evidence>
<organism evidence="5 6">
    <name type="scientific">Mytilus coruscus</name>
    <name type="common">Sea mussel</name>
    <dbReference type="NCBI Taxonomy" id="42192"/>
    <lineage>
        <taxon>Eukaryota</taxon>
        <taxon>Metazoa</taxon>
        <taxon>Spiralia</taxon>
        <taxon>Lophotrochozoa</taxon>
        <taxon>Mollusca</taxon>
        <taxon>Bivalvia</taxon>
        <taxon>Autobranchia</taxon>
        <taxon>Pteriomorphia</taxon>
        <taxon>Mytilida</taxon>
        <taxon>Mytiloidea</taxon>
        <taxon>Mytilidae</taxon>
        <taxon>Mytilinae</taxon>
        <taxon>Mytilus</taxon>
    </lineage>
</organism>
<reference evidence="5 6" key="1">
    <citation type="submission" date="2020-06" db="EMBL/GenBank/DDBJ databases">
        <authorList>
            <person name="Li R."/>
            <person name="Bekaert M."/>
        </authorList>
    </citation>
    <scope>NUCLEOTIDE SEQUENCE [LARGE SCALE GENOMIC DNA]</scope>
    <source>
        <strain evidence="6">wild</strain>
    </source>
</reference>
<feature type="repeat" description="ANK" evidence="3">
    <location>
        <begin position="114"/>
        <end position="146"/>
    </location>
</feature>
<dbReference type="InterPro" id="IPR036770">
    <property type="entry name" value="Ankyrin_rpt-contain_sf"/>
</dbReference>
<evidence type="ECO:0000313" key="6">
    <source>
        <dbReference type="Proteomes" id="UP000507470"/>
    </source>
</evidence>
<feature type="repeat" description="ANK" evidence="3">
    <location>
        <begin position="48"/>
        <end position="80"/>
    </location>
</feature>
<dbReference type="Proteomes" id="UP000507470">
    <property type="component" value="Unassembled WGS sequence"/>
</dbReference>
<dbReference type="OrthoDB" id="6157265at2759"/>
<dbReference type="Pfam" id="PF12796">
    <property type="entry name" value="Ank_2"/>
    <property type="match status" value="1"/>
</dbReference>
<dbReference type="PROSITE" id="PS50297">
    <property type="entry name" value="ANK_REP_REGION"/>
    <property type="match status" value="3"/>
</dbReference>
<sequence>MAEIEDDMLAELARTRGLRLICLTKNKQLKQANSLLEEEVDLNCKDEAGWNVIHYAAAGGYTDLVKTLVKKGVHVNKKDRNGETPLHKCSRRGHILCAVSLVTLGAHISKYDKHGQTPLEVAVKSRNIEMVKLFCLFGAEPSLQDWSWTMEELDQKENQILELLVSQHSRMPGYKYGSIIQTVLYVSPGDGIKLDNIGVEVLKCDTSSPFYFYCSKMQTEYSDIRSKLTDEQETYGDTYELCIWDCSSQNLKLKLTLPGVTQCSEKLFVITLEGKPVSVTNVYRHLAEESEVEDDFTEVLVSVPLEERKLSRFSIVKHSTPEIFAISNEQATTIIPQMEPDTEIDIPQGTFEQPSEMAVNIVETKEVNKEEDNGTAILLTNVLELTVNNGQQPKEPIRVVIPIHDQAAVSDDIVVLTSTTDQPDDSELDWEIRDAMINPDRTSAFFYVNHFSFYSVSRKKKVDTDLLEVVSAIERSIYRKKRVVFFLLTKWINCKSSELVLECAGKRQLEQRIEHWTSNGYDCSTLQKSDVYHAQIGQSFKLKLNGNLTDMADEDTQCITLQSNRNNSRVFNIGVNESDEQPEGELEIFQEKEADEVPKEIPSVHSKSIWCTSATVPKPHVASVVVESILKMNIKIPEKPVIAEEKPEVQSDDDEDDDQQSSENIEIQENEPTTNDMSLKKIVNLTQTIYKGEKGICKIKGCYRIAGNETAKDKETFSFGIIIIFFVSLH</sequence>
<feature type="repeat" description="ANK" evidence="3">
    <location>
        <begin position="81"/>
        <end position="113"/>
    </location>
</feature>
<evidence type="ECO:0000256" key="3">
    <source>
        <dbReference type="PROSITE-ProRule" id="PRU00023"/>
    </source>
</evidence>